<evidence type="ECO:0000313" key="4">
    <source>
        <dbReference type="Proteomes" id="UP000663829"/>
    </source>
</evidence>
<dbReference type="Proteomes" id="UP000681722">
    <property type="component" value="Unassembled WGS sequence"/>
</dbReference>
<dbReference type="OrthoDB" id="7480422at2759"/>
<protein>
    <recommendedName>
        <fullName evidence="5">Reverse transcriptase domain-containing protein</fullName>
    </recommendedName>
</protein>
<keyword evidence="4" id="KW-1185">Reference proteome</keyword>
<dbReference type="SUPFAM" id="SSF47113">
    <property type="entry name" value="Histone-fold"/>
    <property type="match status" value="1"/>
</dbReference>
<comment type="caution">
    <text evidence="2">The sequence shown here is derived from an EMBL/GenBank/DDBJ whole genome shotgun (WGS) entry which is preliminary data.</text>
</comment>
<sequence>MYAEAPQGSVLAATLFRLHLHFWPQCFFQAISHLFADDLAMVLTESLEKRFSHNIEDPEKRAQTVLKALEKFSDDNILPRRMPKPKTTTQTKLKELVNSTTQINEFGKKMLQNKPKIYMDQSHEAAQICCQHAGRKRIKLCDVTCELKVRDEEPLLEFDWENIDDDQTHRESRSNYQPVLTVTGNMKRHDAVMDTAFYIGVKSNTKKINGRLPNAICEDKIQEAENDYRQLITPLEKQLADSKQQFQRQMDQFKLQMDQLKLQMNQLTEQFQVHVDPIEKEIKKIQRQHRLKVKKIKQDRRKHRQD</sequence>
<evidence type="ECO:0000256" key="1">
    <source>
        <dbReference type="SAM" id="Coils"/>
    </source>
</evidence>
<gene>
    <name evidence="2" type="ORF">GPM918_LOCUS18511</name>
    <name evidence="3" type="ORF">SRO942_LOCUS18511</name>
</gene>
<reference evidence="2" key="1">
    <citation type="submission" date="2021-02" db="EMBL/GenBank/DDBJ databases">
        <authorList>
            <person name="Nowell W R."/>
        </authorList>
    </citation>
    <scope>NUCLEOTIDE SEQUENCE</scope>
</reference>
<dbReference type="InterPro" id="IPR009072">
    <property type="entry name" value="Histone-fold"/>
</dbReference>
<name>A0A814NUG0_9BILA</name>
<dbReference type="EMBL" id="CAJNOQ010005361">
    <property type="protein sequence ID" value="CAF1096071.1"/>
    <property type="molecule type" value="Genomic_DNA"/>
</dbReference>
<proteinExistence type="predicted"/>
<evidence type="ECO:0000313" key="3">
    <source>
        <dbReference type="EMBL" id="CAF3861428.1"/>
    </source>
</evidence>
<feature type="coiled-coil region" evidence="1">
    <location>
        <begin position="243"/>
        <end position="270"/>
    </location>
</feature>
<evidence type="ECO:0000313" key="2">
    <source>
        <dbReference type="EMBL" id="CAF1096071.1"/>
    </source>
</evidence>
<dbReference type="GO" id="GO:0046982">
    <property type="term" value="F:protein heterodimerization activity"/>
    <property type="evidence" value="ECO:0007669"/>
    <property type="project" value="InterPro"/>
</dbReference>
<dbReference type="EMBL" id="CAJOBC010005362">
    <property type="protein sequence ID" value="CAF3861428.1"/>
    <property type="molecule type" value="Genomic_DNA"/>
</dbReference>
<keyword evidence="1" id="KW-0175">Coiled coil</keyword>
<accession>A0A814NUG0</accession>
<organism evidence="2 4">
    <name type="scientific">Didymodactylos carnosus</name>
    <dbReference type="NCBI Taxonomy" id="1234261"/>
    <lineage>
        <taxon>Eukaryota</taxon>
        <taxon>Metazoa</taxon>
        <taxon>Spiralia</taxon>
        <taxon>Gnathifera</taxon>
        <taxon>Rotifera</taxon>
        <taxon>Eurotatoria</taxon>
        <taxon>Bdelloidea</taxon>
        <taxon>Philodinida</taxon>
        <taxon>Philodinidae</taxon>
        <taxon>Didymodactylos</taxon>
    </lineage>
</organism>
<evidence type="ECO:0008006" key="5">
    <source>
        <dbReference type="Google" id="ProtNLM"/>
    </source>
</evidence>
<dbReference type="Proteomes" id="UP000663829">
    <property type="component" value="Unassembled WGS sequence"/>
</dbReference>
<dbReference type="AlphaFoldDB" id="A0A814NUG0"/>